<dbReference type="Proteomes" id="UP000317494">
    <property type="component" value="Unassembled WGS sequence"/>
</dbReference>
<keyword evidence="3" id="KW-1185">Reference proteome</keyword>
<dbReference type="PANTHER" id="PTHR37450">
    <property type="entry name" value="CIPC PROTEIN"/>
    <property type="match status" value="1"/>
</dbReference>
<evidence type="ECO:0000313" key="2">
    <source>
        <dbReference type="EMBL" id="TPX53281.1"/>
    </source>
</evidence>
<protein>
    <submittedName>
        <fullName evidence="2">Uncharacterized protein</fullName>
    </submittedName>
</protein>
<dbReference type="PANTHER" id="PTHR37450:SF1">
    <property type="entry name" value="CIPC PROTEIN"/>
    <property type="match status" value="1"/>
</dbReference>
<dbReference type="AlphaFoldDB" id="A0A507DPD1"/>
<reference evidence="2 3" key="1">
    <citation type="journal article" date="2019" name="Sci. Rep.">
        <title>Comparative genomics of chytrid fungi reveal insights into the obligate biotrophic and pathogenic lifestyle of Synchytrium endobioticum.</title>
        <authorList>
            <person name="van de Vossenberg B.T.L.H."/>
            <person name="Warris S."/>
            <person name="Nguyen H.D.T."/>
            <person name="van Gent-Pelzer M.P.E."/>
            <person name="Joly D.L."/>
            <person name="van de Geest H.C."/>
            <person name="Bonants P.J.M."/>
            <person name="Smith D.S."/>
            <person name="Levesque C.A."/>
            <person name="van der Lee T.A.J."/>
        </authorList>
    </citation>
    <scope>NUCLEOTIDE SEQUENCE [LARGE SCALE GENOMIC DNA]</scope>
    <source>
        <strain evidence="2 3">MB42</strain>
    </source>
</reference>
<dbReference type="VEuPathDB" id="FungiDB:SeMB42_g00863"/>
<proteinExistence type="predicted"/>
<dbReference type="EMBL" id="QEAN01000019">
    <property type="protein sequence ID" value="TPX53281.1"/>
    <property type="molecule type" value="Genomic_DNA"/>
</dbReference>
<feature type="region of interest" description="Disordered" evidence="1">
    <location>
        <begin position="243"/>
        <end position="287"/>
    </location>
</feature>
<accession>A0A507DPD1</accession>
<feature type="compositionally biased region" description="Low complexity" evidence="1">
    <location>
        <begin position="272"/>
        <end position="287"/>
    </location>
</feature>
<dbReference type="STRING" id="286115.A0A507DPD1"/>
<dbReference type="Pfam" id="PF12585">
    <property type="entry name" value="DUF3759"/>
    <property type="match status" value="1"/>
</dbReference>
<organism evidence="2 3">
    <name type="scientific">Synchytrium endobioticum</name>
    <dbReference type="NCBI Taxonomy" id="286115"/>
    <lineage>
        <taxon>Eukaryota</taxon>
        <taxon>Fungi</taxon>
        <taxon>Fungi incertae sedis</taxon>
        <taxon>Chytridiomycota</taxon>
        <taxon>Chytridiomycota incertae sedis</taxon>
        <taxon>Chytridiomycetes</taxon>
        <taxon>Synchytriales</taxon>
        <taxon>Synchytriaceae</taxon>
        <taxon>Synchytrium</taxon>
    </lineage>
</organism>
<sequence length="287" mass="34009">MLFVVGLPKYCRTNEVQEMNATLFSNINTYLVAKSIYTHRQQEPTLPINQTKRNMLSMFSHHQQSHEQVYNYSSAIPEEHKASLTHEILSGAVGFFAMKAYQDHQRKLGHPVHNQFAKEILASIAAAEVDRLIETKGLDWIDRHKAKRNAVEQAQQMYDQQYADKSMENYDQNQFDWHQFHQNAQQFREPSTNTSYIAGQQQHYQQQNYQQTATYQEYQPQQYMQPQNQSVMGGQQYYQEGYQPQQYSPLQYPPQEYPPQQYSPQQYPPQQYPSQEYPPQQYHQGQY</sequence>
<evidence type="ECO:0000313" key="3">
    <source>
        <dbReference type="Proteomes" id="UP000317494"/>
    </source>
</evidence>
<name>A0A507DPD1_9FUNG</name>
<evidence type="ECO:0000256" key="1">
    <source>
        <dbReference type="SAM" id="MobiDB-lite"/>
    </source>
</evidence>
<gene>
    <name evidence="2" type="ORF">SeMB42_g00863</name>
</gene>
<dbReference type="InterPro" id="IPR022234">
    <property type="entry name" value="DUF3759"/>
</dbReference>
<comment type="caution">
    <text evidence="2">The sequence shown here is derived from an EMBL/GenBank/DDBJ whole genome shotgun (WGS) entry which is preliminary data.</text>
</comment>